<reference evidence="1 2" key="1">
    <citation type="journal article" date="2021" name="Front. Genet.">
        <title>Chromosome-Level Genome Assembly Reveals Significant Gene Expansion in the Toll and IMD Signaling Pathways of Dendrolimus kikuchii.</title>
        <authorList>
            <person name="Zhou J."/>
            <person name="Wu P."/>
            <person name="Xiong Z."/>
            <person name="Liu N."/>
            <person name="Zhao N."/>
            <person name="Ji M."/>
            <person name="Qiu Y."/>
            <person name="Yang B."/>
        </authorList>
    </citation>
    <scope>NUCLEOTIDE SEQUENCE [LARGE SCALE GENOMIC DNA]</scope>
    <source>
        <strain evidence="1">Ann1</strain>
    </source>
</reference>
<dbReference type="EMBL" id="CM034396">
    <property type="protein sequence ID" value="KAJ0178214.1"/>
    <property type="molecule type" value="Genomic_DNA"/>
</dbReference>
<evidence type="ECO:0000313" key="1">
    <source>
        <dbReference type="EMBL" id="KAJ0178214.1"/>
    </source>
</evidence>
<dbReference type="Proteomes" id="UP000824533">
    <property type="component" value="Linkage Group LG10"/>
</dbReference>
<organism evidence="1 2">
    <name type="scientific">Dendrolimus kikuchii</name>
    <dbReference type="NCBI Taxonomy" id="765133"/>
    <lineage>
        <taxon>Eukaryota</taxon>
        <taxon>Metazoa</taxon>
        <taxon>Ecdysozoa</taxon>
        <taxon>Arthropoda</taxon>
        <taxon>Hexapoda</taxon>
        <taxon>Insecta</taxon>
        <taxon>Pterygota</taxon>
        <taxon>Neoptera</taxon>
        <taxon>Endopterygota</taxon>
        <taxon>Lepidoptera</taxon>
        <taxon>Glossata</taxon>
        <taxon>Ditrysia</taxon>
        <taxon>Bombycoidea</taxon>
        <taxon>Lasiocampidae</taxon>
        <taxon>Dendrolimus</taxon>
    </lineage>
</organism>
<proteinExistence type="predicted"/>
<protein>
    <submittedName>
        <fullName evidence="1">Uncharacterized protein</fullName>
    </submittedName>
</protein>
<accession>A0ACC1D2Q3</accession>
<comment type="caution">
    <text evidence="1">The sequence shown here is derived from an EMBL/GenBank/DDBJ whole genome shotgun (WGS) entry which is preliminary data.</text>
</comment>
<keyword evidence="2" id="KW-1185">Reference proteome</keyword>
<gene>
    <name evidence="1" type="ORF">K1T71_006037</name>
</gene>
<name>A0ACC1D2Q3_9NEOP</name>
<evidence type="ECO:0000313" key="2">
    <source>
        <dbReference type="Proteomes" id="UP000824533"/>
    </source>
</evidence>
<sequence length="469" mass="52953">MFCQDPVEMNTDDVFDDSMVDEIRCSKLRLAENLMAYLEKQELIRESEPMTCDSSLVENVTSNYVIAKKILSYLPWQDKLLCKNVCSMWYSAVHALEKEQQSPADFVIDLQICAIRGGIKFKKSNNFSIEPLAVLTFANMAGFTISSKCEVLVPSPCTPQCDKEHCLIDVVNVNVSAPKTCMLTVRASYLSYMPLPQSITYEHMVTNQMFVRATPFIGGVYIPAIPDVQFHVINIKTLEELQTSFYDRMDKLAQTQYVKGALVYVTDTYILHASGDSLSFLNYFRELQPDVPYAMGGCIVEDVMFEPRDIEQMVENVNNGSDFISENIISIGLFSVPKSKTNSNFEMYSLIIESNNWTKAKIQTSINEFSKKVPPFENSVVLKLSCVGRGKKHELEQDYFRAAFPHTRLVGCYGNGELGLNHPARPPSDDPPTSAKRYRGATETIASLRYSYSTVFVYIGWGKVLSENK</sequence>